<comment type="caution">
    <text evidence="4">The sequence shown here is derived from an EMBL/GenBank/DDBJ whole genome shotgun (WGS) entry which is preliminary data.</text>
</comment>
<evidence type="ECO:0000313" key="4">
    <source>
        <dbReference type="EMBL" id="KAJ3116019.1"/>
    </source>
</evidence>
<feature type="compositionally biased region" description="Polar residues" evidence="2">
    <location>
        <begin position="202"/>
        <end position="212"/>
    </location>
</feature>
<dbReference type="Pfam" id="PF00498">
    <property type="entry name" value="FHA"/>
    <property type="match status" value="1"/>
</dbReference>
<sequence length="792" mass="86880">MRDFTDNENDDRSDAASIASTGTVNAPPVANANSNSKRGIYAPVLVMDSLASGAPFAQKRIDLTNTSQTNPLRIGRKVNAKSGPEPTNGIFDSKVLSRAHAEIFVDQDKVWIQDVKSSNGTFINGHRLSEEGVASTPHQLVSGDTVEFGIDIMNDDAQTVMYHKISSRIIIWDTSSQPTIPTSDSTQSTTSSSSGTPALTTRTNSSNIDWTSNQSNKKVGGLVKLDTAFAMLDSQIKTAAAASDQFTAVRNDMADIEALVSAITNSGNSDDIPIQEALRETVSARLSAKTTTVTNAVAPEVTATEIASLKADLALAKSKLAETSRSLKESRELSQPIYKDNEDLKKKRQEVEAQLLVVRRVSNEKIEKLEKELAEARKELETSKEREEEIIETALATTTAQKQHLGSLESELASAHATTALVEKMLATTEAELASEREKYLTELEAARKTAAKEILRVQDEASITDKDLKEKIAALEKESTIALEAKKRDIETATEKVKAERNAKADKAIEELKAKQKTEMKAVESQVQSLKKEIEMIKKSRNTEAEKLKKEVTEAGIKLKKSLDELAAAGKARDSAVVEASTSAARITSLTAQIATKEEEVKKVRDTARTSQSRNVVATTSRFSTTEKILENTKETSMNSPPFHDDDGEIVSLYTRSSISSSRTTGSELDRRNLPTRSSSLKIHSNPPSSSLGFTLNDGAAPPVPPMKQSKRDLAAKYDQDKLKVMEARRLYNLKLAAAAEEEKIKAAQRQEEELRRMREDTLRRQEEERLARKKAQVRQEQLSLLFSGGM</sequence>
<dbReference type="PROSITE" id="PS50006">
    <property type="entry name" value="FHA_DOMAIN"/>
    <property type="match status" value="1"/>
</dbReference>
<feature type="domain" description="FHA" evidence="3">
    <location>
        <begin position="72"/>
        <end position="128"/>
    </location>
</feature>
<keyword evidence="1" id="KW-0175">Coiled coil</keyword>
<dbReference type="InterPro" id="IPR000253">
    <property type="entry name" value="FHA_dom"/>
</dbReference>
<gene>
    <name evidence="4" type="ORF">HK100_001179</name>
</gene>
<feature type="region of interest" description="Disordered" evidence="2">
    <location>
        <begin position="176"/>
        <end position="212"/>
    </location>
</feature>
<dbReference type="SUPFAM" id="SSF49879">
    <property type="entry name" value="SMAD/FHA domain"/>
    <property type="match status" value="1"/>
</dbReference>
<dbReference type="PANTHER" id="PTHR15715">
    <property type="entry name" value="CENTROSOMAL PROTEIN OF 170 KDA"/>
    <property type="match status" value="1"/>
</dbReference>
<dbReference type="InterPro" id="IPR051176">
    <property type="entry name" value="Cent_Immune-Sig_Mod"/>
</dbReference>
<keyword evidence="5" id="KW-1185">Reference proteome</keyword>
<dbReference type="PANTHER" id="PTHR15715:SF37">
    <property type="entry name" value="LD47843P"/>
    <property type="match status" value="1"/>
</dbReference>
<feature type="compositionally biased region" description="Basic and acidic residues" evidence="2">
    <location>
        <begin position="1"/>
        <end position="14"/>
    </location>
</feature>
<dbReference type="SMART" id="SM00240">
    <property type="entry name" value="FHA"/>
    <property type="match status" value="1"/>
</dbReference>
<protein>
    <recommendedName>
        <fullName evidence="3">FHA domain-containing protein</fullName>
    </recommendedName>
</protein>
<feature type="region of interest" description="Disordered" evidence="2">
    <location>
        <begin position="1"/>
        <end position="35"/>
    </location>
</feature>
<dbReference type="Proteomes" id="UP001211907">
    <property type="component" value="Unassembled WGS sequence"/>
</dbReference>
<feature type="compositionally biased region" description="Low complexity" evidence="2">
    <location>
        <begin position="176"/>
        <end position="201"/>
    </location>
</feature>
<organism evidence="4 5">
    <name type="scientific">Physocladia obscura</name>
    <dbReference type="NCBI Taxonomy" id="109957"/>
    <lineage>
        <taxon>Eukaryota</taxon>
        <taxon>Fungi</taxon>
        <taxon>Fungi incertae sedis</taxon>
        <taxon>Chytridiomycota</taxon>
        <taxon>Chytridiomycota incertae sedis</taxon>
        <taxon>Chytridiomycetes</taxon>
        <taxon>Chytridiales</taxon>
        <taxon>Chytriomycetaceae</taxon>
        <taxon>Physocladia</taxon>
    </lineage>
</organism>
<evidence type="ECO:0000259" key="3">
    <source>
        <dbReference type="PROSITE" id="PS50006"/>
    </source>
</evidence>
<evidence type="ECO:0000256" key="2">
    <source>
        <dbReference type="SAM" id="MobiDB-lite"/>
    </source>
</evidence>
<dbReference type="Gene3D" id="2.60.200.20">
    <property type="match status" value="1"/>
</dbReference>
<feature type="coiled-coil region" evidence="1">
    <location>
        <begin position="306"/>
        <end position="397"/>
    </location>
</feature>
<evidence type="ECO:0000256" key="1">
    <source>
        <dbReference type="SAM" id="Coils"/>
    </source>
</evidence>
<name>A0AAD5SZ56_9FUNG</name>
<feature type="compositionally biased region" description="Low complexity" evidence="2">
    <location>
        <begin position="24"/>
        <end position="35"/>
    </location>
</feature>
<dbReference type="InterPro" id="IPR008984">
    <property type="entry name" value="SMAD_FHA_dom_sf"/>
</dbReference>
<dbReference type="GO" id="GO:0005737">
    <property type="term" value="C:cytoplasm"/>
    <property type="evidence" value="ECO:0007669"/>
    <property type="project" value="TreeGrafter"/>
</dbReference>
<feature type="compositionally biased region" description="Polar residues" evidence="2">
    <location>
        <begin position="676"/>
        <end position="695"/>
    </location>
</feature>
<reference evidence="4" key="1">
    <citation type="submission" date="2020-05" db="EMBL/GenBank/DDBJ databases">
        <title>Phylogenomic resolution of chytrid fungi.</title>
        <authorList>
            <person name="Stajich J.E."/>
            <person name="Amses K."/>
            <person name="Simmons R."/>
            <person name="Seto K."/>
            <person name="Myers J."/>
            <person name="Bonds A."/>
            <person name="Quandt C.A."/>
            <person name="Barry K."/>
            <person name="Liu P."/>
            <person name="Grigoriev I."/>
            <person name="Longcore J.E."/>
            <person name="James T.Y."/>
        </authorList>
    </citation>
    <scope>NUCLEOTIDE SEQUENCE</scope>
    <source>
        <strain evidence="4">JEL0513</strain>
    </source>
</reference>
<dbReference type="AlphaFoldDB" id="A0AAD5SZ56"/>
<feature type="coiled-coil region" evidence="1">
    <location>
        <begin position="430"/>
        <end position="608"/>
    </location>
</feature>
<accession>A0AAD5SZ56</accession>
<dbReference type="EMBL" id="JADGJH010001255">
    <property type="protein sequence ID" value="KAJ3116019.1"/>
    <property type="molecule type" value="Genomic_DNA"/>
</dbReference>
<feature type="region of interest" description="Disordered" evidence="2">
    <location>
        <begin position="657"/>
        <end position="713"/>
    </location>
</feature>
<evidence type="ECO:0000313" key="5">
    <source>
        <dbReference type="Proteomes" id="UP001211907"/>
    </source>
</evidence>
<proteinExistence type="predicted"/>
<feature type="coiled-coil region" evidence="1">
    <location>
        <begin position="732"/>
        <end position="785"/>
    </location>
</feature>
<feature type="compositionally biased region" description="Low complexity" evidence="2">
    <location>
        <begin position="657"/>
        <end position="668"/>
    </location>
</feature>